<evidence type="ECO:0000313" key="2">
    <source>
        <dbReference type="Proteomes" id="UP000501130"/>
    </source>
</evidence>
<reference evidence="1 2" key="1">
    <citation type="submission" date="2020-05" db="EMBL/GenBank/DDBJ databases">
        <title>Compete genome of Limnobacter sp. SAORIC-580.</title>
        <authorList>
            <person name="Song J."/>
            <person name="Cho J.-C."/>
        </authorList>
    </citation>
    <scope>NUCLEOTIDE SEQUENCE [LARGE SCALE GENOMIC DNA]</scope>
    <source>
        <strain evidence="1 2">SAORIC-580</strain>
    </source>
</reference>
<keyword evidence="2" id="KW-1185">Reference proteome</keyword>
<gene>
    <name evidence="1" type="ORF">HKT17_12545</name>
</gene>
<evidence type="ECO:0000313" key="1">
    <source>
        <dbReference type="EMBL" id="QJR30465.1"/>
    </source>
</evidence>
<protein>
    <submittedName>
        <fullName evidence="1">Uncharacterized protein</fullName>
    </submittedName>
</protein>
<name>A0ABX6N7P6_9BURK</name>
<dbReference type="Proteomes" id="UP000501130">
    <property type="component" value="Chromosome"/>
</dbReference>
<dbReference type="RefSeq" id="WP_171100493.1">
    <property type="nucleotide sequence ID" value="NZ_CP053084.1"/>
</dbReference>
<proteinExistence type="predicted"/>
<sequence length="183" mass="19875">MYSSSVATSNPVVEQFNINKQNLSNLKRDISPLANAASELAQTARDMRAHVVATTGSSKALIFSPQGDSIQSKQLIKLLDGAKDTLKSFASKAKSLDQEVDFFSNHQDGLFQGNVAAIPQAHKVNWCTGQVEKILKRASKLGADQGPKVTTAVNNLRIAAQYTRQNIQSDLDTNVVALNRNIH</sequence>
<organism evidence="1 2">
    <name type="scientific">Limnobacter profundi</name>
    <dbReference type="NCBI Taxonomy" id="2732163"/>
    <lineage>
        <taxon>Bacteria</taxon>
        <taxon>Pseudomonadati</taxon>
        <taxon>Pseudomonadota</taxon>
        <taxon>Betaproteobacteria</taxon>
        <taxon>Burkholderiales</taxon>
        <taxon>Burkholderiaceae</taxon>
        <taxon>Limnobacter</taxon>
    </lineage>
</organism>
<dbReference type="EMBL" id="CP053084">
    <property type="protein sequence ID" value="QJR30465.1"/>
    <property type="molecule type" value="Genomic_DNA"/>
</dbReference>
<accession>A0ABX6N7P6</accession>